<protein>
    <submittedName>
        <fullName evidence="2">Uncharacterized protein</fullName>
    </submittedName>
</protein>
<evidence type="ECO:0000256" key="1">
    <source>
        <dbReference type="SAM" id="MobiDB-lite"/>
    </source>
</evidence>
<organism evidence="2 3">
    <name type="scientific">Eumeta variegata</name>
    <name type="common">Bagworm moth</name>
    <name type="synonym">Eumeta japonica</name>
    <dbReference type="NCBI Taxonomy" id="151549"/>
    <lineage>
        <taxon>Eukaryota</taxon>
        <taxon>Metazoa</taxon>
        <taxon>Ecdysozoa</taxon>
        <taxon>Arthropoda</taxon>
        <taxon>Hexapoda</taxon>
        <taxon>Insecta</taxon>
        <taxon>Pterygota</taxon>
        <taxon>Neoptera</taxon>
        <taxon>Endopterygota</taxon>
        <taxon>Lepidoptera</taxon>
        <taxon>Glossata</taxon>
        <taxon>Ditrysia</taxon>
        <taxon>Tineoidea</taxon>
        <taxon>Psychidae</taxon>
        <taxon>Oiketicinae</taxon>
        <taxon>Eumeta</taxon>
    </lineage>
</organism>
<name>A0A4C1XC25_EUMVA</name>
<feature type="compositionally biased region" description="Polar residues" evidence="1">
    <location>
        <begin position="77"/>
        <end position="96"/>
    </location>
</feature>
<gene>
    <name evidence="2" type="ORF">EVAR_41092_1</name>
</gene>
<sequence length="96" mass="10756">MQIVPATDLPPTVDVYYYYSVHPIVVHALRQRQDEANERRYGGSRAVERGENDSSRIANLNHNSAYAIDIRTPRGETASTSRLGRMSQSVARAQPV</sequence>
<dbReference type="AlphaFoldDB" id="A0A4C1XC25"/>
<evidence type="ECO:0000313" key="3">
    <source>
        <dbReference type="Proteomes" id="UP000299102"/>
    </source>
</evidence>
<proteinExistence type="predicted"/>
<comment type="caution">
    <text evidence="2">The sequence shown here is derived from an EMBL/GenBank/DDBJ whole genome shotgun (WGS) entry which is preliminary data.</text>
</comment>
<dbReference type="EMBL" id="BGZK01000795">
    <property type="protein sequence ID" value="GBP60753.1"/>
    <property type="molecule type" value="Genomic_DNA"/>
</dbReference>
<feature type="region of interest" description="Disordered" evidence="1">
    <location>
        <begin position="33"/>
        <end position="54"/>
    </location>
</feature>
<reference evidence="2 3" key="1">
    <citation type="journal article" date="2019" name="Commun. Biol.">
        <title>The bagworm genome reveals a unique fibroin gene that provides high tensile strength.</title>
        <authorList>
            <person name="Kono N."/>
            <person name="Nakamura H."/>
            <person name="Ohtoshi R."/>
            <person name="Tomita M."/>
            <person name="Numata K."/>
            <person name="Arakawa K."/>
        </authorList>
    </citation>
    <scope>NUCLEOTIDE SEQUENCE [LARGE SCALE GENOMIC DNA]</scope>
</reference>
<evidence type="ECO:0000313" key="2">
    <source>
        <dbReference type="EMBL" id="GBP60753.1"/>
    </source>
</evidence>
<dbReference type="Proteomes" id="UP000299102">
    <property type="component" value="Unassembled WGS sequence"/>
</dbReference>
<accession>A0A4C1XC25</accession>
<keyword evidence="3" id="KW-1185">Reference proteome</keyword>
<feature type="region of interest" description="Disordered" evidence="1">
    <location>
        <begin position="71"/>
        <end position="96"/>
    </location>
</feature>